<keyword evidence="2" id="KW-0489">Methyltransferase</keyword>
<proteinExistence type="predicted"/>
<accession>A0ABT6DHB7</accession>
<dbReference type="SUPFAM" id="SSF53335">
    <property type="entry name" value="S-adenosyl-L-methionine-dependent methyltransferases"/>
    <property type="match status" value="1"/>
</dbReference>
<dbReference type="CDD" id="cd02440">
    <property type="entry name" value="AdoMet_MTases"/>
    <property type="match status" value="1"/>
</dbReference>
<keyword evidence="3" id="KW-1185">Reference proteome</keyword>
<dbReference type="InterPro" id="IPR029063">
    <property type="entry name" value="SAM-dependent_MTases_sf"/>
</dbReference>
<sequence>MLSKIPFQNKLSLGYSLARSVHFTMQQMSLPFFELLVTGKSKDHPSVKHPSIEPKHLKKSFQELYHLLRKDSENIAKGLYPIEVLKPESVTKHAIRYPKILVDGYYISKRRRDHSAKEFNQEAREFLHDVPEYYQRNFHYQSGGYLTKKSADLYEHQVEILFSGAADAMRRLIIPLMKEHYPNQGENLHFLEVGAGTGRLTRFMKLAFPKVRITVLDLSEPYLKKAQENLTEFSRIDFIHGKAEELPFLDAQFDAVYSCFLFHELPLAIRTKVIDESFRTLKEGGVLGFVDSVQKKDAEDLEWALEQFPVDFHEPFYKNYSQNPMEDLITSRGFVGLRKDKGFFAKAILAQKPFSA</sequence>
<name>A0ABT6DHB7_9BACT</name>
<dbReference type="EMBL" id="JANRMI010000002">
    <property type="protein sequence ID" value="MDG0816193.1"/>
    <property type="molecule type" value="Genomic_DNA"/>
</dbReference>
<dbReference type="PANTHER" id="PTHR43591">
    <property type="entry name" value="METHYLTRANSFERASE"/>
    <property type="match status" value="1"/>
</dbReference>
<dbReference type="RefSeq" id="WP_277577670.1">
    <property type="nucleotide sequence ID" value="NZ_JANRMI010000002.1"/>
</dbReference>
<comment type="caution">
    <text evidence="2">The sequence shown here is derived from an EMBL/GenBank/DDBJ whole genome shotgun (WGS) entry which is preliminary data.</text>
</comment>
<feature type="domain" description="Methyltransferase" evidence="1">
    <location>
        <begin position="191"/>
        <end position="285"/>
    </location>
</feature>
<reference evidence="2" key="1">
    <citation type="submission" date="2022-08" db="EMBL/GenBank/DDBJ databases">
        <title>Novel Bdellovibrio Species Isolated from Svalbard: Designation Bdellovibrio svalbardensis.</title>
        <authorList>
            <person name="Mitchell R.J."/>
            <person name="Choi S.Y."/>
        </authorList>
    </citation>
    <scope>NUCLEOTIDE SEQUENCE</scope>
    <source>
        <strain evidence="2">PAP01</strain>
    </source>
</reference>
<dbReference type="InterPro" id="IPR041698">
    <property type="entry name" value="Methyltransf_25"/>
</dbReference>
<evidence type="ECO:0000313" key="3">
    <source>
        <dbReference type="Proteomes" id="UP001152321"/>
    </source>
</evidence>
<dbReference type="Proteomes" id="UP001152321">
    <property type="component" value="Unassembled WGS sequence"/>
</dbReference>
<dbReference type="GO" id="GO:0008168">
    <property type="term" value="F:methyltransferase activity"/>
    <property type="evidence" value="ECO:0007669"/>
    <property type="project" value="UniProtKB-KW"/>
</dbReference>
<dbReference type="Pfam" id="PF13649">
    <property type="entry name" value="Methyltransf_25"/>
    <property type="match status" value="1"/>
</dbReference>
<keyword evidence="2" id="KW-0808">Transferase</keyword>
<gene>
    <name evidence="2" type="ORF">NWE73_07445</name>
</gene>
<dbReference type="GO" id="GO:0032259">
    <property type="term" value="P:methylation"/>
    <property type="evidence" value="ECO:0007669"/>
    <property type="project" value="UniProtKB-KW"/>
</dbReference>
<organism evidence="2 3">
    <name type="scientific">Bdellovibrio svalbardensis</name>
    <dbReference type="NCBI Taxonomy" id="2972972"/>
    <lineage>
        <taxon>Bacteria</taxon>
        <taxon>Pseudomonadati</taxon>
        <taxon>Bdellovibrionota</taxon>
        <taxon>Bdellovibrionia</taxon>
        <taxon>Bdellovibrionales</taxon>
        <taxon>Pseudobdellovibrionaceae</taxon>
        <taxon>Bdellovibrio</taxon>
    </lineage>
</organism>
<protein>
    <submittedName>
        <fullName evidence="2">Class I SAM-dependent methyltransferase</fullName>
    </submittedName>
</protein>
<evidence type="ECO:0000259" key="1">
    <source>
        <dbReference type="Pfam" id="PF13649"/>
    </source>
</evidence>
<evidence type="ECO:0000313" key="2">
    <source>
        <dbReference type="EMBL" id="MDG0816193.1"/>
    </source>
</evidence>
<dbReference type="Gene3D" id="3.40.50.150">
    <property type="entry name" value="Vaccinia Virus protein VP39"/>
    <property type="match status" value="1"/>
</dbReference>